<dbReference type="PANTHER" id="PTHR11054">
    <property type="entry name" value="6-PHOSPHOGLUCONOLACTONASE"/>
    <property type="match status" value="1"/>
</dbReference>
<dbReference type="Pfam" id="PF01182">
    <property type="entry name" value="Glucosamine_iso"/>
    <property type="match status" value="1"/>
</dbReference>
<comment type="function">
    <text evidence="2 7">Hydrolysis of 6-phosphogluconolactone to 6-phosphogluconate.</text>
</comment>
<accession>A0A2N6TQ55</accession>
<reference evidence="9 10" key="1">
    <citation type="submission" date="2019-07" db="EMBL/GenBank/DDBJ databases">
        <title>Draft genome of C. aurimucosum strain 332.</title>
        <authorList>
            <person name="Pacheco L.G.C."/>
            <person name="Aguiar E.R.G.R."/>
            <person name="Barberis C.M."/>
            <person name="Almuzara M.N."/>
            <person name="Traglia G.M."/>
            <person name="Santos C.S."/>
            <person name="Vay C.A."/>
            <person name="Rocha D.J.P.G."/>
        </authorList>
    </citation>
    <scope>NUCLEOTIDE SEQUENCE [LARGE SCALE GENOMIC DNA]</scope>
    <source>
        <strain evidence="9 10">332</strain>
    </source>
</reference>
<feature type="domain" description="Glucosamine/galactosamine-6-phosphate isomerase" evidence="8">
    <location>
        <begin position="10"/>
        <end position="241"/>
    </location>
</feature>
<dbReference type="InterPro" id="IPR005900">
    <property type="entry name" value="6-phosphogluconolactonase_DevB"/>
</dbReference>
<name>A0A2N6TQ55_9CORY</name>
<dbReference type="GO" id="GO:0005975">
    <property type="term" value="P:carbohydrate metabolic process"/>
    <property type="evidence" value="ECO:0007669"/>
    <property type="project" value="UniProtKB-UniRule"/>
</dbReference>
<comment type="pathway">
    <text evidence="3 7">Carbohydrate degradation; pentose phosphate pathway; D-ribulose 5-phosphate from D-glucose 6-phosphate (oxidative stage): step 2/3.</text>
</comment>
<dbReference type="InterPro" id="IPR037171">
    <property type="entry name" value="NagB/RpiA_transferase-like"/>
</dbReference>
<evidence type="ECO:0000256" key="1">
    <source>
        <dbReference type="ARBA" id="ARBA00000832"/>
    </source>
</evidence>
<evidence type="ECO:0000313" key="10">
    <source>
        <dbReference type="Proteomes" id="UP000432568"/>
    </source>
</evidence>
<evidence type="ECO:0000256" key="3">
    <source>
        <dbReference type="ARBA" id="ARBA00004961"/>
    </source>
</evidence>
<dbReference type="PANTHER" id="PTHR11054:SF0">
    <property type="entry name" value="6-PHOSPHOGLUCONOLACTONASE"/>
    <property type="match status" value="1"/>
</dbReference>
<protein>
    <recommendedName>
        <fullName evidence="6 7">6-phosphogluconolactonase</fullName>
        <shortName evidence="7">6PGL</shortName>
        <ecNumber evidence="5 7">3.1.1.31</ecNumber>
    </recommendedName>
</protein>
<evidence type="ECO:0000256" key="2">
    <source>
        <dbReference type="ARBA" id="ARBA00002681"/>
    </source>
</evidence>
<dbReference type="EC" id="3.1.1.31" evidence="5 7"/>
<dbReference type="InterPro" id="IPR039104">
    <property type="entry name" value="6PGL"/>
</dbReference>
<evidence type="ECO:0000259" key="8">
    <source>
        <dbReference type="Pfam" id="PF01182"/>
    </source>
</evidence>
<sequence>MVTLRRVSDIDELISSAALAFIETVAAIQAPGGGLHKDGVARVVLTGGGAGIGMLRELARLHDAAQQQGSDYPALAVDWTRIHVFFGDERNVPVSDPDSNEGQAREALLAHVDIPERHIHGYDLGAVSMEHAAQAYEGEIRDFAPEGFDIHLLGMGHEGHINSLFPHSEAVYEDTDYAFAVHDSPKPPSERVTLTYPAINRSQRIWFLVSGEEKAEAVSHLVAGAAAEDWPAAGAQGTEETLLFLSDDAAQRL</sequence>
<dbReference type="UniPathway" id="UPA00115">
    <property type="reaction ID" value="UER00409"/>
</dbReference>
<gene>
    <name evidence="7 9" type="primary">pgl</name>
    <name evidence="9" type="ORF">FME68_01005</name>
</gene>
<evidence type="ECO:0000256" key="7">
    <source>
        <dbReference type="RuleBase" id="RU365095"/>
    </source>
</evidence>
<dbReference type="Proteomes" id="UP000432568">
    <property type="component" value="Unassembled WGS sequence"/>
</dbReference>
<dbReference type="EMBL" id="VIOG01000001">
    <property type="protein sequence ID" value="MTD90504.1"/>
    <property type="molecule type" value="Genomic_DNA"/>
</dbReference>
<evidence type="ECO:0000256" key="4">
    <source>
        <dbReference type="ARBA" id="ARBA00010662"/>
    </source>
</evidence>
<organism evidence="9 10">
    <name type="scientific">Corynebacterium aurimucosum</name>
    <dbReference type="NCBI Taxonomy" id="169292"/>
    <lineage>
        <taxon>Bacteria</taxon>
        <taxon>Bacillati</taxon>
        <taxon>Actinomycetota</taxon>
        <taxon>Actinomycetes</taxon>
        <taxon>Mycobacteriales</taxon>
        <taxon>Corynebacteriaceae</taxon>
        <taxon>Corynebacterium</taxon>
    </lineage>
</organism>
<evidence type="ECO:0000313" key="9">
    <source>
        <dbReference type="EMBL" id="MTD90504.1"/>
    </source>
</evidence>
<comment type="catalytic activity">
    <reaction evidence="1 7">
        <text>6-phospho-D-glucono-1,5-lactone + H2O = 6-phospho-D-gluconate + H(+)</text>
        <dbReference type="Rhea" id="RHEA:12556"/>
        <dbReference type="ChEBI" id="CHEBI:15377"/>
        <dbReference type="ChEBI" id="CHEBI:15378"/>
        <dbReference type="ChEBI" id="CHEBI:57955"/>
        <dbReference type="ChEBI" id="CHEBI:58759"/>
        <dbReference type="EC" id="3.1.1.31"/>
    </reaction>
</comment>
<dbReference type="GO" id="GO:0006098">
    <property type="term" value="P:pentose-phosphate shunt"/>
    <property type="evidence" value="ECO:0007669"/>
    <property type="project" value="UniProtKB-UniPathway"/>
</dbReference>
<dbReference type="InterPro" id="IPR006148">
    <property type="entry name" value="Glc/Gal-6P_isomerase"/>
</dbReference>
<dbReference type="AlphaFoldDB" id="A0A2N6TQ55"/>
<dbReference type="NCBIfam" id="TIGR01198">
    <property type="entry name" value="pgl"/>
    <property type="match status" value="1"/>
</dbReference>
<dbReference type="GO" id="GO:0017057">
    <property type="term" value="F:6-phosphogluconolactonase activity"/>
    <property type="evidence" value="ECO:0007669"/>
    <property type="project" value="UniProtKB-UniRule"/>
</dbReference>
<dbReference type="CDD" id="cd01400">
    <property type="entry name" value="6PGL"/>
    <property type="match status" value="1"/>
</dbReference>
<dbReference type="RefSeq" id="WP_046649107.1">
    <property type="nucleotide sequence ID" value="NZ_JUMN01000118.1"/>
</dbReference>
<comment type="caution">
    <text evidence="9">The sequence shown here is derived from an EMBL/GenBank/DDBJ whole genome shotgun (WGS) entry which is preliminary data.</text>
</comment>
<keyword evidence="7 9" id="KW-0378">Hydrolase</keyword>
<comment type="similarity">
    <text evidence="4 7">Belongs to the glucosamine/galactosamine-6-phosphate isomerase family. 6-phosphogluconolactonase subfamily.</text>
</comment>
<evidence type="ECO:0000256" key="5">
    <source>
        <dbReference type="ARBA" id="ARBA00013198"/>
    </source>
</evidence>
<dbReference type="Gene3D" id="3.40.50.1360">
    <property type="match status" value="1"/>
</dbReference>
<evidence type="ECO:0000256" key="6">
    <source>
        <dbReference type="ARBA" id="ARBA00020337"/>
    </source>
</evidence>
<dbReference type="SUPFAM" id="SSF100950">
    <property type="entry name" value="NagB/RpiA/CoA transferase-like"/>
    <property type="match status" value="1"/>
</dbReference>
<proteinExistence type="inferred from homology"/>